<evidence type="ECO:0000313" key="1">
    <source>
        <dbReference type="EMBL" id="CDZ78475.1"/>
    </source>
</evidence>
<proteinExistence type="predicted"/>
<dbReference type="Proteomes" id="UP000044071">
    <property type="component" value="Unassembled WGS sequence"/>
</dbReference>
<dbReference type="EMBL" id="CCSB01000003">
    <property type="protein sequence ID" value="CDZ78475.1"/>
    <property type="molecule type" value="Genomic_DNA"/>
</dbReference>
<accession>A0A078KVN0</accession>
<sequence length="128" mass="14539">MRIKKNAPMRKHLYLFIFLISFKVFAVGTMTSIEPGITLYSEYYLNQHARIKGTIVFISSSGSDISAWKNKKLSDCVKAVFLSDRNSLGKSPPDLQLSPNNPLTVHYNVIGLPHLELPREFNTGERRL</sequence>
<keyword evidence="2" id="KW-1185">Reference proteome</keyword>
<organism evidence="1 2">
    <name type="scientific">Legionella massiliensis</name>
    <dbReference type="NCBI Taxonomy" id="1034943"/>
    <lineage>
        <taxon>Bacteria</taxon>
        <taxon>Pseudomonadati</taxon>
        <taxon>Pseudomonadota</taxon>
        <taxon>Gammaproteobacteria</taxon>
        <taxon>Legionellales</taxon>
        <taxon>Legionellaceae</taxon>
        <taxon>Legionella</taxon>
    </lineage>
</organism>
<dbReference type="eggNOG" id="COG1073">
    <property type="taxonomic scope" value="Bacteria"/>
</dbReference>
<dbReference type="STRING" id="1034943.BN59_02785"/>
<reference evidence="1 2" key="1">
    <citation type="submission" date="2014-06" db="EMBL/GenBank/DDBJ databases">
        <authorList>
            <person name="Urmite Genomes Urmite Genomes"/>
        </authorList>
    </citation>
    <scope>NUCLEOTIDE SEQUENCE [LARGE SCALE GENOMIC DNA]</scope>
</reference>
<dbReference type="AlphaFoldDB" id="A0A078KVN0"/>
<evidence type="ECO:0000313" key="2">
    <source>
        <dbReference type="Proteomes" id="UP000044071"/>
    </source>
</evidence>
<name>A0A078KVN0_9GAMM</name>
<protein>
    <submittedName>
        <fullName evidence="1">Uncharacterized protein</fullName>
    </submittedName>
</protein>
<gene>
    <name evidence="1" type="ORF">BN59_02785</name>
</gene>